<comment type="caution">
    <text evidence="2">The sequence shown here is derived from an EMBL/GenBank/DDBJ whole genome shotgun (WGS) entry which is preliminary data.</text>
</comment>
<dbReference type="SUPFAM" id="SSF55729">
    <property type="entry name" value="Acyl-CoA N-acyltransferases (Nat)"/>
    <property type="match status" value="1"/>
</dbReference>
<dbReference type="Proteomes" id="UP000789845">
    <property type="component" value="Unassembled WGS sequence"/>
</dbReference>
<dbReference type="Gene3D" id="3.40.630.30">
    <property type="match status" value="1"/>
</dbReference>
<evidence type="ECO:0000259" key="1">
    <source>
        <dbReference type="PROSITE" id="PS51186"/>
    </source>
</evidence>
<reference evidence="2" key="1">
    <citation type="submission" date="2021-10" db="EMBL/GenBank/DDBJ databases">
        <authorList>
            <person name="Criscuolo A."/>
        </authorList>
    </citation>
    <scope>NUCLEOTIDE SEQUENCE</scope>
    <source>
        <strain evidence="2">CIP111885</strain>
    </source>
</reference>
<dbReference type="GO" id="GO:0016747">
    <property type="term" value="F:acyltransferase activity, transferring groups other than amino-acyl groups"/>
    <property type="evidence" value="ECO:0007669"/>
    <property type="project" value="InterPro"/>
</dbReference>
<dbReference type="AlphaFoldDB" id="A0A9C7GAA4"/>
<keyword evidence="3" id="KW-1185">Reference proteome</keyword>
<accession>A0A9C7GAA4</accession>
<dbReference type="PANTHER" id="PTHR43415">
    <property type="entry name" value="SPERMIDINE N(1)-ACETYLTRANSFERASE"/>
    <property type="match status" value="1"/>
</dbReference>
<gene>
    <name evidence="2" type="ORF">NEOCIP111885_02476</name>
</gene>
<dbReference type="RefSeq" id="WP_230496999.1">
    <property type="nucleotide sequence ID" value="NZ_CAKJTG010000012.1"/>
</dbReference>
<evidence type="ECO:0000313" key="2">
    <source>
        <dbReference type="EMBL" id="CAG9608759.1"/>
    </source>
</evidence>
<sequence length="176" mass="20892">MLSFIEFQKHMIDDLVSFLTKDTWPFHGQPNPTEESVRASYQKGFYTENGNQTFWITNNNVKIGMIRLFDLEDPTCLFDIRLKHDYRGKGKGVPALKWLTNHVFSNFDDIIRIEGHTRWDNYAMRKTFYNSGFVKEAYHRKAWPQEGQLYDSVGYAILRNDWKNKTVTEINDKFAY</sequence>
<dbReference type="PANTHER" id="PTHR43415:SF3">
    <property type="entry name" value="GNAT-FAMILY ACETYLTRANSFERASE"/>
    <property type="match status" value="1"/>
</dbReference>
<dbReference type="EMBL" id="CAKJTG010000012">
    <property type="protein sequence ID" value="CAG9608759.1"/>
    <property type="molecule type" value="Genomic_DNA"/>
</dbReference>
<dbReference type="Pfam" id="PF13302">
    <property type="entry name" value="Acetyltransf_3"/>
    <property type="match status" value="1"/>
</dbReference>
<dbReference type="InterPro" id="IPR000182">
    <property type="entry name" value="GNAT_dom"/>
</dbReference>
<feature type="domain" description="N-acetyltransferase" evidence="1">
    <location>
        <begin position="2"/>
        <end position="160"/>
    </location>
</feature>
<dbReference type="InterPro" id="IPR016181">
    <property type="entry name" value="Acyl_CoA_acyltransferase"/>
</dbReference>
<proteinExistence type="predicted"/>
<protein>
    <recommendedName>
        <fullName evidence="1">N-acetyltransferase domain-containing protein</fullName>
    </recommendedName>
</protein>
<name>A0A9C7GAA4_9BACI</name>
<evidence type="ECO:0000313" key="3">
    <source>
        <dbReference type="Proteomes" id="UP000789845"/>
    </source>
</evidence>
<dbReference type="PROSITE" id="PS51186">
    <property type="entry name" value="GNAT"/>
    <property type="match status" value="1"/>
</dbReference>
<organism evidence="2 3">
    <name type="scientific">Pseudoneobacillus rhizosphaerae</name>
    <dbReference type="NCBI Taxonomy" id="2880968"/>
    <lineage>
        <taxon>Bacteria</taxon>
        <taxon>Bacillati</taxon>
        <taxon>Bacillota</taxon>
        <taxon>Bacilli</taxon>
        <taxon>Bacillales</taxon>
        <taxon>Bacillaceae</taxon>
        <taxon>Pseudoneobacillus</taxon>
    </lineage>
</organism>